<keyword evidence="3" id="KW-0804">Transcription</keyword>
<sequence>MESGFTCSFRKREAYDQMPQLHSHDGLCELYFLSSGERRYFILDSVMTVHAKGFVFIKAGVLHRTGYLGGGQHSRYYANVPSSWIEDLLPYLPKYYVCQKEEGLELLFSQLLQEAEGSDPFSAARCRSLVYEIVIRSWRSYQSSLVQDDGFLDAVTAFVRDNIALDLSLDAAAAFMGYSPSYFSTLFHRRSGMRYADFVRSSRITLACEALRGGSSVAQASALAGFHDPGYFKDVFRAVMKISPSAYRKENRLA</sequence>
<evidence type="ECO:0000259" key="4">
    <source>
        <dbReference type="PROSITE" id="PS01124"/>
    </source>
</evidence>
<dbReference type="InterPro" id="IPR018060">
    <property type="entry name" value="HTH_AraC"/>
</dbReference>
<evidence type="ECO:0000256" key="1">
    <source>
        <dbReference type="ARBA" id="ARBA00023015"/>
    </source>
</evidence>
<dbReference type="PROSITE" id="PS00041">
    <property type="entry name" value="HTH_ARAC_FAMILY_1"/>
    <property type="match status" value="1"/>
</dbReference>
<accession>A0A9D9E9U8</accession>
<dbReference type="GO" id="GO:0003700">
    <property type="term" value="F:DNA-binding transcription factor activity"/>
    <property type="evidence" value="ECO:0007669"/>
    <property type="project" value="InterPro"/>
</dbReference>
<evidence type="ECO:0000256" key="3">
    <source>
        <dbReference type="ARBA" id="ARBA00023163"/>
    </source>
</evidence>
<feature type="domain" description="HTH araC/xylS-type" evidence="4">
    <location>
        <begin position="153"/>
        <end position="250"/>
    </location>
</feature>
<keyword evidence="2" id="KW-0238">DNA-binding</keyword>
<dbReference type="PROSITE" id="PS01124">
    <property type="entry name" value="HTH_ARAC_FAMILY_2"/>
    <property type="match status" value="1"/>
</dbReference>
<dbReference type="PANTHER" id="PTHR43280">
    <property type="entry name" value="ARAC-FAMILY TRANSCRIPTIONAL REGULATOR"/>
    <property type="match status" value="1"/>
</dbReference>
<dbReference type="Pfam" id="PF12833">
    <property type="entry name" value="HTH_18"/>
    <property type="match status" value="1"/>
</dbReference>
<evidence type="ECO:0000313" key="5">
    <source>
        <dbReference type="EMBL" id="MBO8443824.1"/>
    </source>
</evidence>
<dbReference type="SUPFAM" id="SSF46689">
    <property type="entry name" value="Homeodomain-like"/>
    <property type="match status" value="2"/>
</dbReference>
<gene>
    <name evidence="5" type="ORF">IAC42_08750</name>
</gene>
<dbReference type="SUPFAM" id="SSF51215">
    <property type="entry name" value="Regulatory protein AraC"/>
    <property type="match status" value="1"/>
</dbReference>
<proteinExistence type="predicted"/>
<dbReference type="EMBL" id="JADIMU010000058">
    <property type="protein sequence ID" value="MBO8443824.1"/>
    <property type="molecule type" value="Genomic_DNA"/>
</dbReference>
<dbReference type="PANTHER" id="PTHR43280:SF2">
    <property type="entry name" value="HTH-TYPE TRANSCRIPTIONAL REGULATOR EXSA"/>
    <property type="match status" value="1"/>
</dbReference>
<organism evidence="5 6">
    <name type="scientific">Candidatus Aphodenecus pullistercoris</name>
    <dbReference type="NCBI Taxonomy" id="2840669"/>
    <lineage>
        <taxon>Bacteria</taxon>
        <taxon>Pseudomonadati</taxon>
        <taxon>Spirochaetota</taxon>
        <taxon>Spirochaetia</taxon>
        <taxon>Spirochaetales</taxon>
        <taxon>Candidatus Aphodenecus</taxon>
    </lineage>
</organism>
<evidence type="ECO:0000313" key="6">
    <source>
        <dbReference type="Proteomes" id="UP000823633"/>
    </source>
</evidence>
<dbReference type="Gene3D" id="1.10.10.60">
    <property type="entry name" value="Homeodomain-like"/>
    <property type="match status" value="1"/>
</dbReference>
<dbReference type="InterPro" id="IPR009057">
    <property type="entry name" value="Homeodomain-like_sf"/>
</dbReference>
<reference evidence="5" key="2">
    <citation type="journal article" date="2021" name="PeerJ">
        <title>Extensive microbial diversity within the chicken gut microbiome revealed by metagenomics and culture.</title>
        <authorList>
            <person name="Gilroy R."/>
            <person name="Ravi A."/>
            <person name="Getino M."/>
            <person name="Pursley I."/>
            <person name="Horton D.L."/>
            <person name="Alikhan N.F."/>
            <person name="Baker D."/>
            <person name="Gharbi K."/>
            <person name="Hall N."/>
            <person name="Watson M."/>
            <person name="Adriaenssens E.M."/>
            <person name="Foster-Nyarko E."/>
            <person name="Jarju S."/>
            <person name="Secka A."/>
            <person name="Antonio M."/>
            <person name="Oren A."/>
            <person name="Chaudhuri R.R."/>
            <person name="La Ragione R."/>
            <person name="Hildebrand F."/>
            <person name="Pallen M.J."/>
        </authorList>
    </citation>
    <scope>NUCLEOTIDE SEQUENCE</scope>
    <source>
        <strain evidence="5">11167</strain>
    </source>
</reference>
<comment type="caution">
    <text evidence="5">The sequence shown here is derived from an EMBL/GenBank/DDBJ whole genome shotgun (WGS) entry which is preliminary data.</text>
</comment>
<dbReference type="GO" id="GO:0043565">
    <property type="term" value="F:sequence-specific DNA binding"/>
    <property type="evidence" value="ECO:0007669"/>
    <property type="project" value="InterPro"/>
</dbReference>
<evidence type="ECO:0000256" key="2">
    <source>
        <dbReference type="ARBA" id="ARBA00023125"/>
    </source>
</evidence>
<dbReference type="AlphaFoldDB" id="A0A9D9E9U8"/>
<dbReference type="Proteomes" id="UP000823633">
    <property type="component" value="Unassembled WGS sequence"/>
</dbReference>
<keyword evidence="1" id="KW-0805">Transcription regulation</keyword>
<dbReference type="InterPro" id="IPR018062">
    <property type="entry name" value="HTH_AraC-typ_CS"/>
</dbReference>
<name>A0A9D9E9U8_9SPIR</name>
<dbReference type="SMART" id="SM00342">
    <property type="entry name" value="HTH_ARAC"/>
    <property type="match status" value="1"/>
</dbReference>
<dbReference type="InterPro" id="IPR037923">
    <property type="entry name" value="HTH-like"/>
</dbReference>
<reference evidence="5" key="1">
    <citation type="submission" date="2020-10" db="EMBL/GenBank/DDBJ databases">
        <authorList>
            <person name="Gilroy R."/>
        </authorList>
    </citation>
    <scope>NUCLEOTIDE SEQUENCE</scope>
    <source>
        <strain evidence="5">11167</strain>
    </source>
</reference>
<protein>
    <submittedName>
        <fullName evidence="5">Helix-turn-helix transcriptional regulator</fullName>
    </submittedName>
</protein>